<feature type="chain" id="PRO_5045569966" evidence="1">
    <location>
        <begin position="20"/>
        <end position="172"/>
    </location>
</feature>
<evidence type="ECO:0000313" key="2">
    <source>
        <dbReference type="EMBL" id="MEL0657612.1"/>
    </source>
</evidence>
<dbReference type="Pfam" id="PF04351">
    <property type="entry name" value="PilP"/>
    <property type="match status" value="1"/>
</dbReference>
<dbReference type="Gene3D" id="2.30.30.830">
    <property type="match status" value="1"/>
</dbReference>
<evidence type="ECO:0000313" key="3">
    <source>
        <dbReference type="Proteomes" id="UP001366060"/>
    </source>
</evidence>
<dbReference type="Proteomes" id="UP001366060">
    <property type="component" value="Unassembled WGS sequence"/>
</dbReference>
<keyword evidence="1" id="KW-0732">Signal</keyword>
<feature type="signal peptide" evidence="1">
    <location>
        <begin position="1"/>
        <end position="19"/>
    </location>
</feature>
<dbReference type="PROSITE" id="PS51257">
    <property type="entry name" value="PROKAR_LIPOPROTEIN"/>
    <property type="match status" value="1"/>
</dbReference>
<keyword evidence="3" id="KW-1185">Reference proteome</keyword>
<gene>
    <name evidence="2" type="ORF">V6255_00545</name>
</gene>
<dbReference type="EMBL" id="JBAKBA010000001">
    <property type="protein sequence ID" value="MEL0657612.1"/>
    <property type="molecule type" value="Genomic_DNA"/>
</dbReference>
<dbReference type="InterPro" id="IPR007446">
    <property type="entry name" value="PilP"/>
</dbReference>
<accession>A0ABU9H6V7</accession>
<organism evidence="2 3">
    <name type="scientific">Psychromonas arctica</name>
    <dbReference type="NCBI Taxonomy" id="168275"/>
    <lineage>
        <taxon>Bacteria</taxon>
        <taxon>Pseudomonadati</taxon>
        <taxon>Pseudomonadota</taxon>
        <taxon>Gammaproteobacteria</taxon>
        <taxon>Alteromonadales</taxon>
        <taxon>Psychromonadaceae</taxon>
        <taxon>Psychromonas</taxon>
    </lineage>
</organism>
<dbReference type="RefSeq" id="WP_341626389.1">
    <property type="nucleotide sequence ID" value="NZ_JBAKBA010000001.1"/>
</dbReference>
<reference evidence="2 3" key="1">
    <citation type="submission" date="2024-02" db="EMBL/GenBank/DDBJ databases">
        <title>Bacteria isolated from the canopy kelp, Nereocystis luetkeana.</title>
        <authorList>
            <person name="Pfister C.A."/>
            <person name="Younker I.T."/>
            <person name="Light S.H."/>
        </authorList>
    </citation>
    <scope>NUCLEOTIDE SEQUENCE [LARGE SCALE GENOMIC DNA]</scope>
    <source>
        <strain evidence="2 3">TI.2.07</strain>
    </source>
</reference>
<evidence type="ECO:0000256" key="1">
    <source>
        <dbReference type="SAM" id="SignalP"/>
    </source>
</evidence>
<name>A0ABU9H6V7_9GAMM</name>
<protein>
    <submittedName>
        <fullName evidence="2">Pilus assembly protein PilP</fullName>
    </submittedName>
</protein>
<proteinExistence type="predicted"/>
<dbReference type="PIRSF" id="PIRSF016481">
    <property type="entry name" value="Pilus_assembly_PilP"/>
    <property type="match status" value="1"/>
</dbReference>
<comment type="caution">
    <text evidence="2">The sequence shown here is derived from an EMBL/GenBank/DDBJ whole genome shotgun (WGS) entry which is preliminary data.</text>
</comment>
<sequence length="172" mass="19409">MKQLLPLSLVFLLFSCAEADLDDLEVFVVDTKSKVYPVKNEVPTLKKIDTLNFTQEGERNPFSQPQLEVVTEVKDTPKSCPQPNFDRKKQALELYSLGLLQMKGTLSINGELWALVQVSGSEVHKVRPGNYLGLNYGKVLKISKNKIDLLELAPDRNGCWEERVTQMTLVSE</sequence>